<organism evidence="2 3">
    <name type="scientific">Polyplax serrata</name>
    <name type="common">Common mouse louse</name>
    <dbReference type="NCBI Taxonomy" id="468196"/>
    <lineage>
        <taxon>Eukaryota</taxon>
        <taxon>Metazoa</taxon>
        <taxon>Ecdysozoa</taxon>
        <taxon>Arthropoda</taxon>
        <taxon>Hexapoda</taxon>
        <taxon>Insecta</taxon>
        <taxon>Pterygota</taxon>
        <taxon>Neoptera</taxon>
        <taxon>Paraneoptera</taxon>
        <taxon>Psocodea</taxon>
        <taxon>Troctomorpha</taxon>
        <taxon>Phthiraptera</taxon>
        <taxon>Anoplura</taxon>
        <taxon>Polyplacidae</taxon>
        <taxon>Polyplax</taxon>
    </lineage>
</organism>
<comment type="caution">
    <text evidence="2">The sequence shown here is derived from an EMBL/GenBank/DDBJ whole genome shotgun (WGS) entry which is preliminary data.</text>
</comment>
<sequence>MDGVECERVRFKVLGHASDFPSIFIEEVDDEEEEEEEDDDEEEVKEVEEEEITKRKTWSNELEKLERLTETVRLLQLA</sequence>
<evidence type="ECO:0000313" key="3">
    <source>
        <dbReference type="Proteomes" id="UP001372834"/>
    </source>
</evidence>
<feature type="region of interest" description="Disordered" evidence="1">
    <location>
        <begin position="27"/>
        <end position="52"/>
    </location>
</feature>
<accession>A0AAN8S7D5</accession>
<dbReference type="EMBL" id="JAWJWE010000040">
    <property type="protein sequence ID" value="KAK6619526.1"/>
    <property type="molecule type" value="Genomic_DNA"/>
</dbReference>
<dbReference type="Proteomes" id="UP001372834">
    <property type="component" value="Unassembled WGS sequence"/>
</dbReference>
<dbReference type="AlphaFoldDB" id="A0AAN8S7D5"/>
<gene>
    <name evidence="2" type="ORF">RUM43_012283</name>
</gene>
<name>A0AAN8S7D5_POLSC</name>
<reference evidence="2 3" key="1">
    <citation type="submission" date="2023-10" db="EMBL/GenBank/DDBJ databases">
        <title>Genomes of two closely related lineages of the louse Polyplax serrata with different host specificities.</title>
        <authorList>
            <person name="Martinu J."/>
            <person name="Tarabai H."/>
            <person name="Stefka J."/>
            <person name="Hypsa V."/>
        </authorList>
    </citation>
    <scope>NUCLEOTIDE SEQUENCE [LARGE SCALE GENOMIC DNA]</scope>
    <source>
        <strain evidence="2">HR10_N</strain>
    </source>
</reference>
<evidence type="ECO:0000313" key="2">
    <source>
        <dbReference type="EMBL" id="KAK6619526.1"/>
    </source>
</evidence>
<evidence type="ECO:0000256" key="1">
    <source>
        <dbReference type="SAM" id="MobiDB-lite"/>
    </source>
</evidence>
<proteinExistence type="predicted"/>
<protein>
    <submittedName>
        <fullName evidence="2">Uncharacterized protein</fullName>
    </submittedName>
</protein>
<feature type="compositionally biased region" description="Acidic residues" evidence="1">
    <location>
        <begin position="27"/>
        <end position="51"/>
    </location>
</feature>